<evidence type="ECO:0000313" key="3">
    <source>
        <dbReference type="EMBL" id="GGF93523.1"/>
    </source>
</evidence>
<feature type="domain" description="TraD/TraG TraM recognition site" evidence="2">
    <location>
        <begin position="437"/>
        <end position="541"/>
    </location>
</feature>
<name>A0A8J3E8H6_9GAMM</name>
<dbReference type="RefSeq" id="WP_117001827.1">
    <property type="nucleotide sequence ID" value="NZ_BMJS01000006.1"/>
</dbReference>
<dbReference type="PANTHER" id="PTHR30121:SF6">
    <property type="entry name" value="SLR6007 PROTEIN"/>
    <property type="match status" value="1"/>
</dbReference>
<reference evidence="3" key="1">
    <citation type="journal article" date="2014" name="Int. J. Syst. Evol. Microbiol.">
        <title>Complete genome sequence of Corynebacterium casei LMG S-19264T (=DSM 44701T), isolated from a smear-ripened cheese.</title>
        <authorList>
            <consortium name="US DOE Joint Genome Institute (JGI-PGF)"/>
            <person name="Walter F."/>
            <person name="Albersmeier A."/>
            <person name="Kalinowski J."/>
            <person name="Ruckert C."/>
        </authorList>
    </citation>
    <scope>NUCLEOTIDE SEQUENCE</scope>
    <source>
        <strain evidence="3">CGMCC 1.15758</strain>
    </source>
</reference>
<dbReference type="Pfam" id="PF12696">
    <property type="entry name" value="TraG-D_C"/>
    <property type="match status" value="1"/>
</dbReference>
<keyword evidence="1" id="KW-0812">Transmembrane</keyword>
<evidence type="ECO:0000313" key="4">
    <source>
        <dbReference type="Proteomes" id="UP000636949"/>
    </source>
</evidence>
<dbReference type="EMBL" id="BMJS01000006">
    <property type="protein sequence ID" value="GGF93523.1"/>
    <property type="molecule type" value="Genomic_DNA"/>
</dbReference>
<feature type="transmembrane region" description="Helical" evidence="1">
    <location>
        <begin position="38"/>
        <end position="71"/>
    </location>
</feature>
<dbReference type="PANTHER" id="PTHR30121">
    <property type="entry name" value="UNCHARACTERIZED PROTEIN YJGR-RELATED"/>
    <property type="match status" value="1"/>
</dbReference>
<dbReference type="InterPro" id="IPR027417">
    <property type="entry name" value="P-loop_NTPase"/>
</dbReference>
<evidence type="ECO:0000256" key="1">
    <source>
        <dbReference type="SAM" id="Phobius"/>
    </source>
</evidence>
<proteinExistence type="predicted"/>
<gene>
    <name evidence="3" type="ORF">GCM10010995_08340</name>
</gene>
<sequence>MKTIRYRGLSKAQESTPSMSIRDTRPFLRRTYDFCSSLTGSVTLIGVCSILILCLPLINDLLFVLVLLIFWNAFWQLPRLPVRLPMGAKHLDVSNKDPKHHKPQKANGLYFFANEMNTKHEVWFSNDDMRTHALILGSTGSGKTQSLLSIAFNALAQGSGFIYVDGKGDNSLFAQVFSMARSMGREDDLLVVNYMTGAEDIIGPQQEALSNTLNPFAIGSSSMLSQLVVSMMGSSKQGGDGDMWKGRAISFVEALMRVLVYLRDQAYFNLDSELIRKYFSLDVLENLLQNKVAIDQDEHEIYIQETLPKEVLSPLYNYLGTLPGYQKKNVGKQSDKTYEQHGYITMQLTRIFGSLADVYAHIMRTNLAEVNFKDVVLNRRILVVLLPALEKSPDELANLGKLIIASLKAMLASGLGSRIQGDYKEVIESKPSNAETPFLCILDEYGYYAVEGFAVVPAQARSLGFSVVFAGQDIPAFQKASKEEAASIFANTNIKVCMKLEDPTETWDFFNKTAGEAYVTVAKSYNMGSNGQAYGYQDTKEATIEKRSRLDLMDLKDQLPGEAHVFFQSGIYRTKMFYAAPPKTSAIRLNRFLKLESLSNGFLQCYQFANKHDQYPIIQDAVPISSRRLSQALLQNNNSDEEDKEILEVEVAEIEEEQYGKIEDDQNIEQVDFTESNAIPTDLTALASAEESAEDHTLEAKEAKEAKTATKVDLSLNTEESADKNILTCLIAADHQDRGSRRLIDMQRLSSLIYTLNIMRGRNMRLAKEQAQEKEQKLLKLGQYYLKIKKGSGRRLLHQKLTHSLSGTVGNDHIK</sequence>
<comment type="caution">
    <text evidence="3">The sequence shown here is derived from an EMBL/GenBank/DDBJ whole genome shotgun (WGS) entry which is preliminary data.</text>
</comment>
<keyword evidence="1" id="KW-0472">Membrane</keyword>
<dbReference type="InterPro" id="IPR032689">
    <property type="entry name" value="TraG-D_C"/>
</dbReference>
<dbReference type="CDD" id="cd01127">
    <property type="entry name" value="TrwB_TraG_TraD_VirD4"/>
    <property type="match status" value="2"/>
</dbReference>
<protein>
    <recommendedName>
        <fullName evidence="2">TraD/TraG TraM recognition site domain-containing protein</fullName>
    </recommendedName>
</protein>
<dbReference type="SUPFAM" id="SSF52540">
    <property type="entry name" value="P-loop containing nucleoside triphosphate hydrolases"/>
    <property type="match status" value="1"/>
</dbReference>
<dbReference type="OrthoDB" id="7817736at2"/>
<dbReference type="Gene3D" id="3.40.50.300">
    <property type="entry name" value="P-loop containing nucleotide triphosphate hydrolases"/>
    <property type="match status" value="2"/>
</dbReference>
<dbReference type="AlphaFoldDB" id="A0A8J3E8H6"/>
<dbReference type="Proteomes" id="UP000636949">
    <property type="component" value="Unassembled WGS sequence"/>
</dbReference>
<keyword evidence="1" id="KW-1133">Transmembrane helix</keyword>
<dbReference type="InterPro" id="IPR051162">
    <property type="entry name" value="T4SS_component"/>
</dbReference>
<organism evidence="3 4">
    <name type="scientific">Cysteiniphilum litorale</name>
    <dbReference type="NCBI Taxonomy" id="2056700"/>
    <lineage>
        <taxon>Bacteria</taxon>
        <taxon>Pseudomonadati</taxon>
        <taxon>Pseudomonadota</taxon>
        <taxon>Gammaproteobacteria</taxon>
        <taxon>Thiotrichales</taxon>
        <taxon>Fastidiosibacteraceae</taxon>
        <taxon>Cysteiniphilum</taxon>
    </lineage>
</organism>
<keyword evidence="4" id="KW-1185">Reference proteome</keyword>
<evidence type="ECO:0000259" key="2">
    <source>
        <dbReference type="Pfam" id="PF12696"/>
    </source>
</evidence>
<reference evidence="3" key="2">
    <citation type="submission" date="2020-09" db="EMBL/GenBank/DDBJ databases">
        <authorList>
            <person name="Sun Q."/>
            <person name="Zhou Y."/>
        </authorList>
    </citation>
    <scope>NUCLEOTIDE SEQUENCE</scope>
    <source>
        <strain evidence="3">CGMCC 1.15758</strain>
    </source>
</reference>
<accession>A0A8J3E8H6</accession>